<dbReference type="SUPFAM" id="SSF51905">
    <property type="entry name" value="FAD/NAD(P)-binding domain"/>
    <property type="match status" value="2"/>
</dbReference>
<dbReference type="RefSeq" id="XP_001273755.1">
    <property type="nucleotide sequence ID" value="XM_001273754.1"/>
</dbReference>
<dbReference type="HOGENOM" id="CLU_019225_1_0_1"/>
<name>A1CCS2_ASPCL</name>
<evidence type="ECO:0000313" key="4">
    <source>
        <dbReference type="EMBL" id="EAW12329.1"/>
    </source>
</evidence>
<evidence type="ECO:0000256" key="1">
    <source>
        <dbReference type="ARBA" id="ARBA00022630"/>
    </source>
</evidence>
<accession>A1CCS2</accession>
<dbReference type="OrthoDB" id="2915840at2759"/>
<evidence type="ECO:0000313" key="5">
    <source>
        <dbReference type="Proteomes" id="UP000006701"/>
    </source>
</evidence>
<keyword evidence="1" id="KW-0285">Flavoprotein</keyword>
<gene>
    <name evidence="4" type="ORF">ACLA_062960</name>
</gene>
<evidence type="ECO:0000256" key="2">
    <source>
        <dbReference type="ARBA" id="ARBA00022827"/>
    </source>
</evidence>
<sequence>MARVVIVGAGLYGLIAAKTYLQVTGAYGATDCSDKTTLYAEHLPACFATSNQNATRSQPALLIVDSASGLGGTWTKERLYPNLLSQNSYGAFEYSDLPLKSILPAEQSGEKQNQFITGAQINQYFHVWSEKWDLQKHMRFNWKVTRVSRLPSKEWKLEIEVTSSIPSRSVTVICDKLILATGLTSVPNMPVIPLASGSITTPTEIHAKEVGAYCCDRLGYRPLNKEAQPTGIRHRQPLRSVAVYGGAKSSFDFVHLFASMHRHAQEFQLDHTPPEPVQVHWIIRDKGAGAAWIAPPESRLYSGEVTATDRTVSTRLSGLMNICAHPMWKQISLVRQPNSWKWNLRAEGSWLYSLLYGNPLGRLVIERNRRWADQGLSEYVGYASSPKMMLLRPTSGYSTIECTSPVGIANHSDLWDTIQGSNVHIHRSSIAAYAGDESNATLRLADGTEILSIDLIIHATGWKPVVPIEFEPPGLRMQLGLARPLENTPDPNNVSNETCDMLPEWNDSDTIAEQKMRKHLHHDRTDYDVEKQSYTPYRLFRRMVAPSLVAEGDRSFVALGVLLTNQIAIVAEVQALWAAAFLTGKFENHPGHSNRTRLLSLNDCSLKDLQTSVSEDVVWGRLSGSNLFVDTLQYNDMLMRDLGLNPNRLGGGFWQELTAVYGPSAYAGIVEEWLEMQK</sequence>
<dbReference type="GO" id="GO:0016491">
    <property type="term" value="F:oxidoreductase activity"/>
    <property type="evidence" value="ECO:0007669"/>
    <property type="project" value="UniProtKB-KW"/>
</dbReference>
<proteinExistence type="predicted"/>
<dbReference type="GeneID" id="4706045"/>
<dbReference type="Gene3D" id="3.50.50.60">
    <property type="entry name" value="FAD/NAD(P)-binding domain"/>
    <property type="match status" value="1"/>
</dbReference>
<dbReference type="VEuPathDB" id="FungiDB:ACLA_062960"/>
<dbReference type="PANTHER" id="PTHR23023">
    <property type="entry name" value="DIMETHYLANILINE MONOOXYGENASE"/>
    <property type="match status" value="1"/>
</dbReference>
<keyword evidence="5" id="KW-1185">Reference proteome</keyword>
<organism evidence="4 5">
    <name type="scientific">Aspergillus clavatus (strain ATCC 1007 / CBS 513.65 / DSM 816 / NCTC 3887 / NRRL 1 / QM 1276 / 107)</name>
    <dbReference type="NCBI Taxonomy" id="344612"/>
    <lineage>
        <taxon>Eukaryota</taxon>
        <taxon>Fungi</taxon>
        <taxon>Dikarya</taxon>
        <taxon>Ascomycota</taxon>
        <taxon>Pezizomycotina</taxon>
        <taxon>Eurotiomycetes</taxon>
        <taxon>Eurotiomycetidae</taxon>
        <taxon>Eurotiales</taxon>
        <taxon>Aspergillaceae</taxon>
        <taxon>Aspergillus</taxon>
        <taxon>Aspergillus subgen. Fumigati</taxon>
    </lineage>
</organism>
<dbReference type="OMA" id="WSKARCY"/>
<evidence type="ECO:0000256" key="3">
    <source>
        <dbReference type="ARBA" id="ARBA00023002"/>
    </source>
</evidence>
<protein>
    <recommendedName>
        <fullName evidence="6">FAD/NAD(P)-binding domain-containing protein</fullName>
    </recommendedName>
</protein>
<dbReference type="InterPro" id="IPR036188">
    <property type="entry name" value="FAD/NAD-bd_sf"/>
</dbReference>
<evidence type="ECO:0008006" key="6">
    <source>
        <dbReference type="Google" id="ProtNLM"/>
    </source>
</evidence>
<dbReference type="InterPro" id="IPR050346">
    <property type="entry name" value="FMO-like"/>
</dbReference>
<reference evidence="4 5" key="1">
    <citation type="journal article" date="2008" name="PLoS Genet.">
        <title>Genomic islands in the pathogenic filamentous fungus Aspergillus fumigatus.</title>
        <authorList>
            <person name="Fedorova N.D."/>
            <person name="Khaldi N."/>
            <person name="Joardar V.S."/>
            <person name="Maiti R."/>
            <person name="Amedeo P."/>
            <person name="Anderson M.J."/>
            <person name="Crabtree J."/>
            <person name="Silva J.C."/>
            <person name="Badger J.H."/>
            <person name="Albarraq A."/>
            <person name="Angiuoli S."/>
            <person name="Bussey H."/>
            <person name="Bowyer P."/>
            <person name="Cotty P.J."/>
            <person name="Dyer P.S."/>
            <person name="Egan A."/>
            <person name="Galens K."/>
            <person name="Fraser-Liggett C.M."/>
            <person name="Haas B.J."/>
            <person name="Inman J.M."/>
            <person name="Kent R."/>
            <person name="Lemieux S."/>
            <person name="Malavazi I."/>
            <person name="Orvis J."/>
            <person name="Roemer T."/>
            <person name="Ronning C.M."/>
            <person name="Sundaram J.P."/>
            <person name="Sutton G."/>
            <person name="Turner G."/>
            <person name="Venter J.C."/>
            <person name="White O.R."/>
            <person name="Whitty B.R."/>
            <person name="Youngman P."/>
            <person name="Wolfe K.H."/>
            <person name="Goldman G.H."/>
            <person name="Wortman J.R."/>
            <person name="Jiang B."/>
            <person name="Denning D.W."/>
            <person name="Nierman W.C."/>
        </authorList>
    </citation>
    <scope>NUCLEOTIDE SEQUENCE [LARGE SCALE GENOMIC DNA]</scope>
    <source>
        <strain evidence="5">ATCC 1007 / CBS 513.65 / DSM 816 / NCTC 3887 / NRRL 1</strain>
    </source>
</reference>
<keyword evidence="2" id="KW-0274">FAD</keyword>
<dbReference type="Proteomes" id="UP000006701">
    <property type="component" value="Unassembled WGS sequence"/>
</dbReference>
<dbReference type="EMBL" id="DS027050">
    <property type="protein sequence ID" value="EAW12329.1"/>
    <property type="molecule type" value="Genomic_DNA"/>
</dbReference>
<dbReference type="KEGG" id="act:ACLA_062960"/>
<keyword evidence="3" id="KW-0560">Oxidoreductase</keyword>
<dbReference type="AlphaFoldDB" id="A1CCS2"/>
<dbReference type="eggNOG" id="KOG1399">
    <property type="taxonomic scope" value="Eukaryota"/>
</dbReference>